<dbReference type="EMBL" id="CP013015">
    <property type="protein sequence ID" value="AMM41974.1"/>
    <property type="molecule type" value="Genomic_DNA"/>
</dbReference>
<evidence type="ECO:0000313" key="2">
    <source>
        <dbReference type="Proteomes" id="UP000070560"/>
    </source>
</evidence>
<evidence type="ECO:0000313" key="1">
    <source>
        <dbReference type="EMBL" id="AMM41974.1"/>
    </source>
</evidence>
<reference evidence="1 2" key="1">
    <citation type="submission" date="2015-10" db="EMBL/GenBank/DDBJ databases">
        <title>Candidatus Desulfofervidus auxilii, a hydrogenotrophic sulfate-reducing bacterium involved in the thermophilic anaerobic oxidation of methane.</title>
        <authorList>
            <person name="Krukenberg V."/>
            <person name="Richter M."/>
            <person name="Wegener G."/>
        </authorList>
    </citation>
    <scope>NUCLEOTIDE SEQUENCE [LARGE SCALE GENOMIC DNA]</scope>
    <source>
        <strain evidence="1 2">HS1</strain>
    </source>
</reference>
<dbReference type="KEGG" id="daw:HS1_002188"/>
<dbReference type="AlphaFoldDB" id="A0A7U4QMB5"/>
<gene>
    <name evidence="1" type="ORF">HS1_002188</name>
</gene>
<proteinExistence type="predicted"/>
<dbReference type="RefSeq" id="WP_066065340.1">
    <property type="nucleotide sequence ID" value="NZ_CP013015.1"/>
</dbReference>
<dbReference type="Proteomes" id="UP000070560">
    <property type="component" value="Chromosome"/>
</dbReference>
<organism evidence="1 2">
    <name type="scientific">Desulfofervidus auxilii</name>
    <dbReference type="NCBI Taxonomy" id="1621989"/>
    <lineage>
        <taxon>Bacteria</taxon>
        <taxon>Pseudomonadati</taxon>
        <taxon>Thermodesulfobacteriota</taxon>
        <taxon>Candidatus Desulfofervidia</taxon>
        <taxon>Candidatus Desulfofervidales</taxon>
        <taxon>Candidatus Desulfofervidaceae</taxon>
        <taxon>Candidatus Desulfofervidus</taxon>
    </lineage>
</organism>
<keyword evidence="2" id="KW-1185">Reference proteome</keyword>
<sequence length="78" mass="9345">MLRENPVIYEEAPKDDILLKVIKWLFIMEDIIYWHYEGRAFLNNFFAYVINEIGILLARWTKKLLITQSDVRVNISLS</sequence>
<protein>
    <submittedName>
        <fullName evidence="1">Uncharacterized protein</fullName>
    </submittedName>
</protein>
<name>A0A7U4QMB5_DESA2</name>
<accession>A0A7U4QMB5</accession>